<dbReference type="AlphaFoldDB" id="A0A2N0VEU8"/>
<feature type="transmembrane region" description="Helical" evidence="1">
    <location>
        <begin position="281"/>
        <end position="304"/>
    </location>
</feature>
<feature type="transmembrane region" description="Helical" evidence="1">
    <location>
        <begin position="189"/>
        <end position="210"/>
    </location>
</feature>
<evidence type="ECO:0008006" key="4">
    <source>
        <dbReference type="Google" id="ProtNLM"/>
    </source>
</evidence>
<dbReference type="Proteomes" id="UP000233398">
    <property type="component" value="Unassembled WGS sequence"/>
</dbReference>
<comment type="caution">
    <text evidence="2">The sequence shown here is derived from an EMBL/GenBank/DDBJ whole genome shotgun (WGS) entry which is preliminary data.</text>
</comment>
<feature type="transmembrane region" description="Helical" evidence="1">
    <location>
        <begin position="316"/>
        <end position="335"/>
    </location>
</feature>
<feature type="transmembrane region" description="Helical" evidence="1">
    <location>
        <begin position="52"/>
        <end position="72"/>
    </location>
</feature>
<feature type="transmembrane region" description="Helical" evidence="1">
    <location>
        <begin position="347"/>
        <end position="368"/>
    </location>
</feature>
<gene>
    <name evidence="2" type="ORF">CWD77_15090</name>
</gene>
<feature type="transmembrane region" description="Helical" evidence="1">
    <location>
        <begin position="84"/>
        <end position="105"/>
    </location>
</feature>
<feature type="transmembrane region" description="Helical" evidence="1">
    <location>
        <begin position="117"/>
        <end position="137"/>
    </location>
</feature>
<keyword evidence="1" id="KW-0812">Transmembrane</keyword>
<proteinExistence type="predicted"/>
<keyword evidence="1" id="KW-1133">Transmembrane helix</keyword>
<keyword evidence="1" id="KW-0472">Membrane</keyword>
<dbReference type="RefSeq" id="WP_101074417.1">
    <property type="nucleotide sequence ID" value="NZ_PISP01000006.1"/>
</dbReference>
<reference evidence="2 3" key="1">
    <citation type="submission" date="2017-11" db="EMBL/GenBank/DDBJ databases">
        <title>Rhodohalobacter 15182 sp. nov., isolated from a salt lake.</title>
        <authorList>
            <person name="Han S."/>
        </authorList>
    </citation>
    <scope>NUCLEOTIDE SEQUENCE [LARGE SCALE GENOMIC DNA]</scope>
    <source>
        <strain evidence="2 3">15182</strain>
    </source>
</reference>
<sequence>MEQKDQLLQKVWLWSLSFFMLAALTGFLYRWGLIGGEIFGLRLTNVRHAHSHLMFFNWVTPVPMVFIARKLLKTSPEAYQSLKWSVTAIILIGFTSFPFFLLYGYHPVQLGSANLPLSVMLSGLVMIGWYWFMAIYIKHRKKLSDGLSTLFYDGALVMLFVSSLGAWGVAVAQFSNIDNNLISGALTHFFLTVFTEGWCVLAAIGIYYDLSDQNYSFPVDKNWLIAPIVLGAPLMFPFGLSVDLLNESLLWTAKSGSLLVGIGLGINLFYMARALPNRNKVIWSVVLTMLALKVTVQLSAVFLPETLWLGQHGLRVLYLHLLLLGFVSTLFFAAFHTVNTQISKAGIYLFLGSVFVLISTLVIISGLWPPAWQPTNVYQWVTVGAILPSIAIAVELVVAGYSKFKQG</sequence>
<feature type="transmembrane region" description="Helical" evidence="1">
    <location>
        <begin position="222"/>
        <end position="242"/>
    </location>
</feature>
<feature type="transmembrane region" description="Helical" evidence="1">
    <location>
        <begin position="380"/>
        <end position="401"/>
    </location>
</feature>
<dbReference type="OrthoDB" id="2827525at2"/>
<evidence type="ECO:0000256" key="1">
    <source>
        <dbReference type="SAM" id="Phobius"/>
    </source>
</evidence>
<keyword evidence="3" id="KW-1185">Reference proteome</keyword>
<organism evidence="2 3">
    <name type="scientific">Rhodohalobacter barkolensis</name>
    <dbReference type="NCBI Taxonomy" id="2053187"/>
    <lineage>
        <taxon>Bacteria</taxon>
        <taxon>Pseudomonadati</taxon>
        <taxon>Balneolota</taxon>
        <taxon>Balneolia</taxon>
        <taxon>Balneolales</taxon>
        <taxon>Balneolaceae</taxon>
        <taxon>Rhodohalobacter</taxon>
    </lineage>
</organism>
<accession>A0A2N0VEU8</accession>
<feature type="transmembrane region" description="Helical" evidence="1">
    <location>
        <begin position="248"/>
        <end position="269"/>
    </location>
</feature>
<evidence type="ECO:0000313" key="3">
    <source>
        <dbReference type="Proteomes" id="UP000233398"/>
    </source>
</evidence>
<feature type="transmembrane region" description="Helical" evidence="1">
    <location>
        <begin position="149"/>
        <end position="169"/>
    </location>
</feature>
<protein>
    <recommendedName>
        <fullName evidence="4">Cytochrome oxidase subunit I profile domain-containing protein</fullName>
    </recommendedName>
</protein>
<feature type="transmembrane region" description="Helical" evidence="1">
    <location>
        <begin position="12"/>
        <end position="32"/>
    </location>
</feature>
<evidence type="ECO:0000313" key="2">
    <source>
        <dbReference type="EMBL" id="PKD42722.1"/>
    </source>
</evidence>
<dbReference type="EMBL" id="PISP01000006">
    <property type="protein sequence ID" value="PKD42722.1"/>
    <property type="molecule type" value="Genomic_DNA"/>
</dbReference>
<name>A0A2N0VEU8_9BACT</name>